<dbReference type="SUPFAM" id="SSF52317">
    <property type="entry name" value="Class I glutamine amidotransferase-like"/>
    <property type="match status" value="1"/>
</dbReference>
<dbReference type="EMBL" id="JABFIF010000007">
    <property type="protein sequence ID" value="NOH15838.1"/>
    <property type="molecule type" value="Genomic_DNA"/>
</dbReference>
<dbReference type="Proteomes" id="UP000528432">
    <property type="component" value="Unassembled WGS sequence"/>
</dbReference>
<feature type="transmembrane region" description="Helical" evidence="1">
    <location>
        <begin position="324"/>
        <end position="342"/>
    </location>
</feature>
<accession>A0A7Y3V6X2</accession>
<comment type="caution">
    <text evidence="2">The sequence shown here is derived from an EMBL/GenBank/DDBJ whole genome shotgun (WGS) entry which is preliminary data.</text>
</comment>
<gene>
    <name evidence="2" type="ORF">HMJ28_05425</name>
</gene>
<reference evidence="2 3" key="1">
    <citation type="submission" date="2020-05" db="EMBL/GenBank/DDBJ databases">
        <title>Draft genome sequence of Clostridium cochlearium strain AGROS13 isolated from a sheep dairy farm in New Zealand.</title>
        <authorList>
            <person name="Gupta T.B."/>
            <person name="Jauregui R."/>
            <person name="Risson A.N."/>
            <person name="Brightwell G."/>
            <person name="Maclean P."/>
        </authorList>
    </citation>
    <scope>NUCLEOTIDE SEQUENCE [LARGE SCALE GENOMIC DNA]</scope>
    <source>
        <strain evidence="2 3">AGROS13</strain>
    </source>
</reference>
<proteinExistence type="predicted"/>
<sequence length="673" mass="77855">MKLNYKKIGIFILVFIISILIKINAVYAKDLSINAESKLNGKAKLGNIVPIDVDIKSEDDMEGKLCLYISEEKYEHSIKISSGVSNKYTFLVPIKKGVKEIKISIEEKDKVVKEKKFPLAVHNSNSLFIGVLSNSENNYNYINNIKLKSFDINGSEVISLRDKELSFEVLKNFNFIILDDFNSENLSNNDKEALDKWLKHGGIIFIGQGKYSHKNFKGPFENIKKITYVERGSIVPINFELSDKNNIARFDELITKNINNEILYSLKGNIDLKEEATKAEQLKNVANNMLKVNKNIIYFLITVLIVYLVCLIAMVLLKKSNMHMWLAIIIVFSVVIFITYYIEGVGKEKITMASFNEYSNEYYISKSLINVYPNKKDVSLASENWQFISQQGTGKHSLDPVDKKIIYKNPKEINYLYNVSLNSLEKHINNKLKILNNHLIGEIKNPFPYELEDCILIAGDNLIKIGNIKSGETLEINYELDDSLKGKGDYEYLSIMEKQVSDKNKQDFLKYYLNLHTSEKFNCKLMGFSNRRVYRDINNKKRKINSNNMEIIPMEIEFSQIEIPYGFIKPIIKKDITNNENNIREYTFKKNESINLYYILPKNMKLNEIRFDNSFKDGKFYIERFNYDTNSWNKVDKLVLDNIKDLNGKVLNLRIKGEGRLIIPSISLKGALN</sequence>
<dbReference type="RefSeq" id="WP_171303217.1">
    <property type="nucleotide sequence ID" value="NZ_JABFIF010000007.1"/>
</dbReference>
<evidence type="ECO:0000313" key="3">
    <source>
        <dbReference type="Proteomes" id="UP000528432"/>
    </source>
</evidence>
<evidence type="ECO:0000313" key="2">
    <source>
        <dbReference type="EMBL" id="NOH15838.1"/>
    </source>
</evidence>
<keyword evidence="1" id="KW-1133">Transmembrane helix</keyword>
<name>A0A7Y3V6X2_CLOCO</name>
<evidence type="ECO:0000256" key="1">
    <source>
        <dbReference type="SAM" id="Phobius"/>
    </source>
</evidence>
<protein>
    <submittedName>
        <fullName evidence="2">Uncharacterized protein</fullName>
    </submittedName>
</protein>
<keyword evidence="1" id="KW-0472">Membrane</keyword>
<organism evidence="2 3">
    <name type="scientific">Clostridium cochlearium</name>
    <dbReference type="NCBI Taxonomy" id="1494"/>
    <lineage>
        <taxon>Bacteria</taxon>
        <taxon>Bacillati</taxon>
        <taxon>Bacillota</taxon>
        <taxon>Clostridia</taxon>
        <taxon>Eubacteriales</taxon>
        <taxon>Clostridiaceae</taxon>
        <taxon>Clostridium</taxon>
    </lineage>
</organism>
<dbReference type="AlphaFoldDB" id="A0A7Y3V6X2"/>
<keyword evidence="1" id="KW-0812">Transmembrane</keyword>
<dbReference type="InterPro" id="IPR029062">
    <property type="entry name" value="Class_I_gatase-like"/>
</dbReference>
<feature type="transmembrane region" description="Helical" evidence="1">
    <location>
        <begin position="296"/>
        <end position="317"/>
    </location>
</feature>